<dbReference type="AlphaFoldDB" id="A0A1M5SXH1"/>
<dbReference type="CDD" id="cd01288">
    <property type="entry name" value="FabZ"/>
    <property type="match status" value="1"/>
</dbReference>
<evidence type="ECO:0000256" key="10">
    <source>
        <dbReference type="HAMAP-Rule" id="MF_00406"/>
    </source>
</evidence>
<evidence type="ECO:0000256" key="2">
    <source>
        <dbReference type="ARBA" id="ARBA00004496"/>
    </source>
</evidence>
<evidence type="ECO:0000313" key="12">
    <source>
        <dbReference type="Proteomes" id="UP000184241"/>
    </source>
</evidence>
<evidence type="ECO:0000256" key="7">
    <source>
        <dbReference type="ARBA" id="ARBA00023098"/>
    </source>
</evidence>
<dbReference type="PANTHER" id="PTHR30272">
    <property type="entry name" value="3-HYDROXYACYL-[ACYL-CARRIER-PROTEIN] DEHYDRATASE"/>
    <property type="match status" value="1"/>
</dbReference>
<dbReference type="InterPro" id="IPR010084">
    <property type="entry name" value="FabZ"/>
</dbReference>
<dbReference type="Pfam" id="PF07977">
    <property type="entry name" value="FabA"/>
    <property type="match status" value="1"/>
</dbReference>
<evidence type="ECO:0000256" key="5">
    <source>
        <dbReference type="ARBA" id="ARBA00022516"/>
    </source>
</evidence>
<dbReference type="EC" id="4.2.1.59" evidence="10"/>
<dbReference type="SUPFAM" id="SSF54637">
    <property type="entry name" value="Thioesterase/thiol ester dehydrase-isomerase"/>
    <property type="match status" value="1"/>
</dbReference>
<dbReference type="NCBIfam" id="NF000582">
    <property type="entry name" value="PRK00006.1"/>
    <property type="match status" value="1"/>
</dbReference>
<dbReference type="GO" id="GO:0009245">
    <property type="term" value="P:lipid A biosynthetic process"/>
    <property type="evidence" value="ECO:0007669"/>
    <property type="project" value="UniProtKB-UniRule"/>
</dbReference>
<keyword evidence="8 10" id="KW-0456">Lyase</keyword>
<comment type="function">
    <text evidence="9 10">Involved in unsaturated fatty acids biosynthesis. Catalyzes the dehydration of short chain beta-hydroxyacyl-ACPs and long chain saturated and unsaturated beta-hydroxyacyl-ACPs.</text>
</comment>
<organism evidence="11 12">
    <name type="scientific">Clostridium intestinale DSM 6191</name>
    <dbReference type="NCBI Taxonomy" id="1121320"/>
    <lineage>
        <taxon>Bacteria</taxon>
        <taxon>Bacillati</taxon>
        <taxon>Bacillota</taxon>
        <taxon>Clostridia</taxon>
        <taxon>Eubacteriales</taxon>
        <taxon>Clostridiaceae</taxon>
        <taxon>Clostridium</taxon>
    </lineage>
</organism>
<name>A0A1M5SXH1_9CLOT</name>
<evidence type="ECO:0000256" key="3">
    <source>
        <dbReference type="ARBA" id="ARBA00009174"/>
    </source>
</evidence>
<comment type="similarity">
    <text evidence="3 10">Belongs to the thioester dehydratase family. FabZ subfamily.</text>
</comment>
<dbReference type="FunFam" id="3.10.129.10:FF:000001">
    <property type="entry name" value="3-hydroxyacyl-[acyl-carrier-protein] dehydratase FabZ"/>
    <property type="match status" value="1"/>
</dbReference>
<evidence type="ECO:0000256" key="8">
    <source>
        <dbReference type="ARBA" id="ARBA00023239"/>
    </source>
</evidence>
<dbReference type="Proteomes" id="UP000184241">
    <property type="component" value="Unassembled WGS sequence"/>
</dbReference>
<dbReference type="HAMAP" id="MF_00406">
    <property type="entry name" value="FabZ"/>
    <property type="match status" value="1"/>
</dbReference>
<feature type="active site" evidence="10">
    <location>
        <position position="48"/>
    </location>
</feature>
<dbReference type="PANTHER" id="PTHR30272:SF1">
    <property type="entry name" value="3-HYDROXYACYL-[ACYL-CARRIER-PROTEIN] DEHYDRATASE"/>
    <property type="match status" value="1"/>
</dbReference>
<dbReference type="InterPro" id="IPR029069">
    <property type="entry name" value="HotDog_dom_sf"/>
</dbReference>
<reference evidence="11 12" key="1">
    <citation type="submission" date="2016-11" db="EMBL/GenBank/DDBJ databases">
        <authorList>
            <person name="Jaros S."/>
            <person name="Januszkiewicz K."/>
            <person name="Wedrychowicz H."/>
        </authorList>
    </citation>
    <scope>NUCLEOTIDE SEQUENCE [LARGE SCALE GENOMIC DNA]</scope>
    <source>
        <strain evidence="11 12">DSM 6191</strain>
    </source>
</reference>
<dbReference type="Gene3D" id="3.10.129.10">
    <property type="entry name" value="Hotdog Thioesterase"/>
    <property type="match status" value="1"/>
</dbReference>
<keyword evidence="5 10" id="KW-0444">Lipid biosynthesis</keyword>
<dbReference type="RefSeq" id="WP_073015686.1">
    <property type="nucleotide sequence ID" value="NZ_FQXU01000003.1"/>
</dbReference>
<evidence type="ECO:0000313" key="11">
    <source>
        <dbReference type="EMBL" id="SHH42938.1"/>
    </source>
</evidence>
<keyword evidence="7 10" id="KW-0443">Lipid metabolism</keyword>
<protein>
    <recommendedName>
        <fullName evidence="10">3-hydroxyacyl-[acyl-carrier-protein] dehydratase FabZ</fullName>
        <ecNumber evidence="10">4.2.1.59</ecNumber>
    </recommendedName>
    <alternativeName>
        <fullName evidence="10">(3R)-hydroxymyristoyl-[acyl-carrier-protein] dehydratase</fullName>
        <shortName evidence="10">(3R)-hydroxymyristoyl-ACP dehydrase</shortName>
    </alternativeName>
    <alternativeName>
        <fullName evidence="10">Beta-hydroxyacyl-ACP dehydratase</fullName>
    </alternativeName>
</protein>
<dbReference type="GO" id="GO:0019171">
    <property type="term" value="F:(3R)-hydroxyacyl-[acyl-carrier-protein] dehydratase activity"/>
    <property type="evidence" value="ECO:0007669"/>
    <property type="project" value="UniProtKB-EC"/>
</dbReference>
<dbReference type="InterPro" id="IPR013114">
    <property type="entry name" value="FabA_FabZ"/>
</dbReference>
<comment type="catalytic activity">
    <reaction evidence="1 10">
        <text>a (3R)-hydroxyacyl-[ACP] = a (2E)-enoyl-[ACP] + H2O</text>
        <dbReference type="Rhea" id="RHEA:13097"/>
        <dbReference type="Rhea" id="RHEA-COMP:9925"/>
        <dbReference type="Rhea" id="RHEA-COMP:9945"/>
        <dbReference type="ChEBI" id="CHEBI:15377"/>
        <dbReference type="ChEBI" id="CHEBI:78784"/>
        <dbReference type="ChEBI" id="CHEBI:78827"/>
        <dbReference type="EC" id="4.2.1.59"/>
    </reaction>
</comment>
<evidence type="ECO:0000256" key="4">
    <source>
        <dbReference type="ARBA" id="ARBA00022490"/>
    </source>
</evidence>
<evidence type="ECO:0000256" key="6">
    <source>
        <dbReference type="ARBA" id="ARBA00022556"/>
    </source>
</evidence>
<dbReference type="GO" id="GO:0005737">
    <property type="term" value="C:cytoplasm"/>
    <property type="evidence" value="ECO:0007669"/>
    <property type="project" value="UniProtKB-SubCell"/>
</dbReference>
<dbReference type="GO" id="GO:0006633">
    <property type="term" value="P:fatty acid biosynthetic process"/>
    <property type="evidence" value="ECO:0007669"/>
    <property type="project" value="UniProtKB-UniRule"/>
</dbReference>
<proteinExistence type="inferred from homology"/>
<sequence length="140" mass="15431">MLDVNEIRKIIPHRYPFLLLDRVEEVNPGVYAKGFKNLTINEEFFQGHFPDMPVMPGVLIVEALAQLGAVSILSKEEFKGKTAFLAGIDKARFKKKVLPGDRLDLEIEIIKVKGPIGIGKGTARVDGQIACQGEILFAIG</sequence>
<dbReference type="GO" id="GO:0016020">
    <property type="term" value="C:membrane"/>
    <property type="evidence" value="ECO:0007669"/>
    <property type="project" value="GOC"/>
</dbReference>
<keyword evidence="6 10" id="KW-0441">Lipid A biosynthesis</keyword>
<evidence type="ECO:0000256" key="1">
    <source>
        <dbReference type="ARBA" id="ARBA00001055"/>
    </source>
</evidence>
<gene>
    <name evidence="10" type="primary">fabZ</name>
    <name evidence="11" type="ORF">SAMN02745941_00041</name>
</gene>
<comment type="subcellular location">
    <subcellularLocation>
        <location evidence="2 10">Cytoplasm</location>
    </subcellularLocation>
</comment>
<keyword evidence="4 10" id="KW-0963">Cytoplasm</keyword>
<accession>A0A1M5SXH1</accession>
<evidence type="ECO:0000256" key="9">
    <source>
        <dbReference type="ARBA" id="ARBA00025049"/>
    </source>
</evidence>
<dbReference type="EMBL" id="FQXU01000003">
    <property type="protein sequence ID" value="SHH42938.1"/>
    <property type="molecule type" value="Genomic_DNA"/>
</dbReference>
<dbReference type="NCBIfam" id="TIGR01750">
    <property type="entry name" value="fabZ"/>
    <property type="match status" value="1"/>
</dbReference>